<feature type="region of interest" description="Disordered" evidence="1">
    <location>
        <begin position="792"/>
        <end position="893"/>
    </location>
</feature>
<feature type="compositionally biased region" description="Polar residues" evidence="1">
    <location>
        <begin position="92"/>
        <end position="109"/>
    </location>
</feature>
<feature type="compositionally biased region" description="Polar residues" evidence="1">
    <location>
        <begin position="46"/>
        <end position="85"/>
    </location>
</feature>
<keyword evidence="2" id="KW-0812">Transmembrane</keyword>
<evidence type="ECO:0008006" key="5">
    <source>
        <dbReference type="Google" id="ProtNLM"/>
    </source>
</evidence>
<feature type="compositionally biased region" description="Polar residues" evidence="1">
    <location>
        <begin position="275"/>
        <end position="292"/>
    </location>
</feature>
<keyword evidence="2" id="KW-0472">Membrane</keyword>
<comment type="caution">
    <text evidence="3">The sequence shown here is derived from an EMBL/GenBank/DDBJ whole genome shotgun (WGS) entry which is preliminary data.</text>
</comment>
<feature type="compositionally biased region" description="Low complexity" evidence="1">
    <location>
        <begin position="825"/>
        <end position="883"/>
    </location>
</feature>
<gene>
    <name evidence="3" type="ORF">NE692_09200</name>
</gene>
<name>A0AAW5JVW0_BIFAD</name>
<feature type="compositionally biased region" description="Polar residues" evidence="1">
    <location>
        <begin position="390"/>
        <end position="404"/>
    </location>
</feature>
<feature type="compositionally biased region" description="Gly residues" evidence="1">
    <location>
        <begin position="884"/>
        <end position="893"/>
    </location>
</feature>
<accession>A0AAW5JVW0</accession>
<feature type="compositionally biased region" description="Polar residues" evidence="1">
    <location>
        <begin position="307"/>
        <end position="352"/>
    </location>
</feature>
<evidence type="ECO:0000256" key="2">
    <source>
        <dbReference type="SAM" id="Phobius"/>
    </source>
</evidence>
<keyword evidence="2" id="KW-1133">Transmembrane helix</keyword>
<feature type="compositionally biased region" description="Polar residues" evidence="1">
    <location>
        <begin position="415"/>
        <end position="432"/>
    </location>
</feature>
<feature type="compositionally biased region" description="Polar residues" evidence="1">
    <location>
        <begin position="204"/>
        <end position="216"/>
    </location>
</feature>
<feature type="compositionally biased region" description="Polar residues" evidence="1">
    <location>
        <begin position="361"/>
        <end position="371"/>
    </location>
</feature>
<reference evidence="3" key="1">
    <citation type="submission" date="2022-06" db="EMBL/GenBank/DDBJ databases">
        <title>Isolation of gut microbiota from human fecal samples.</title>
        <authorList>
            <person name="Pamer E.G."/>
            <person name="Barat B."/>
            <person name="Waligurski E."/>
            <person name="Medina S."/>
            <person name="Paddock L."/>
            <person name="Mostad J."/>
        </authorList>
    </citation>
    <scope>NUCLEOTIDE SEQUENCE</scope>
    <source>
        <strain evidence="3">SL.1.01</strain>
    </source>
</reference>
<feature type="compositionally biased region" description="Low complexity" evidence="1">
    <location>
        <begin position="187"/>
        <end position="198"/>
    </location>
</feature>
<organism evidence="3 4">
    <name type="scientific">Bifidobacterium adolescentis</name>
    <dbReference type="NCBI Taxonomy" id="1680"/>
    <lineage>
        <taxon>Bacteria</taxon>
        <taxon>Bacillati</taxon>
        <taxon>Actinomycetota</taxon>
        <taxon>Actinomycetes</taxon>
        <taxon>Bifidobacteriales</taxon>
        <taxon>Bifidobacteriaceae</taxon>
        <taxon>Bifidobacterium</taxon>
    </lineage>
</organism>
<feature type="compositionally biased region" description="Polar residues" evidence="1">
    <location>
        <begin position="225"/>
        <end position="262"/>
    </location>
</feature>
<sequence>MSEQDDFLIGNNRLDESLLMDMSDMPVEQSAAKPASRKKKSPAKRNTSSTVRKKNSATAKQPSGESSSRNDAGTSNRRNGGQAKQNDAVPSDSENQSSTTPPPRFNSQPVEPVDVKPVSQQNDGTVDEDSIDIDSLLEDPWGSPSSDTGETVEQDSGMPVEQSPVENGVPAEQSYGEPVGQSAVGTEEQSAFQQEQQFYGEPAEQQTGVTENQQSEDGIDPFSMWNIQEQSDASTVGQNTVNPDVRQNSETANRQNGGQAEQDSIWRMDDIPQQAEPQQSDYPASQQDSQADIWSVDSPEQQYADGQAQQSNGETANQSNDDFWNTGEPAQQQTSMPEQQSDDVQAFQQNGEQDIWGDNPTGGQVQQSNGETADRQASEQDFWGDESDVQPVQQSDSGQAIQSDSEQDIWGDNPTGGTATQLNGIPESQPSSEPDIWGSSDDNSPYGQNAAPVAYDDIWGDEIPVQQPEPDDGGQASPFDGGQENQYDNTPVSQSDTEPANQQNGEQSNQPDDDFYRRNSIFNNHGESQWWEDGSNVQEQSAPQQQQSAPQQEDDGFWDDSIQANQFDSTPVEQSSGFPSQQFDGGLPDYADDAEAESTTDGEGDGGRIRKIIIMVVVILAGIALLCGGGYYAYSTYTHAQAEKARQVEIQKKQDSLTKAQNNWDKRVSDAKDLIKEIKNSLVKDDKTTLGECDKLSKATEGNPMTEATIGKKMKALNAQYKATDNAYRKALQSKSTDVSNKLKSLIDQAGKLGDAPDSSDKKTMNSLVKQWKDTQVTADNVADANKAVSSLQDVVGKVSKSKTDADNAKKAEEEAKRKAEEEAQAQAQAQQQQQSQQTYTPQRQYTYTYTPQRQYTAPRQQQSTPSAPTAPSTPSTPSQPSTGGDGNSGVMF</sequence>
<dbReference type="Proteomes" id="UP001206013">
    <property type="component" value="Unassembled WGS sequence"/>
</dbReference>
<feature type="compositionally biased region" description="Polar residues" evidence="1">
    <location>
        <begin position="483"/>
        <end position="510"/>
    </location>
</feature>
<feature type="transmembrane region" description="Helical" evidence="2">
    <location>
        <begin position="612"/>
        <end position="634"/>
    </location>
</feature>
<feature type="compositionally biased region" description="Basic and acidic residues" evidence="1">
    <location>
        <begin position="802"/>
        <end position="822"/>
    </location>
</feature>
<dbReference type="RefSeq" id="WP_256134641.1">
    <property type="nucleotide sequence ID" value="NZ_JANFYM010000011.1"/>
</dbReference>
<evidence type="ECO:0000256" key="1">
    <source>
        <dbReference type="SAM" id="MobiDB-lite"/>
    </source>
</evidence>
<feature type="compositionally biased region" description="Acidic residues" evidence="1">
    <location>
        <begin position="125"/>
        <end position="137"/>
    </location>
</feature>
<feature type="compositionally biased region" description="Acidic residues" evidence="1">
    <location>
        <begin position="590"/>
        <end position="604"/>
    </location>
</feature>
<dbReference type="EMBL" id="JANFYM010000011">
    <property type="protein sequence ID" value="MCQ4793625.1"/>
    <property type="molecule type" value="Genomic_DNA"/>
</dbReference>
<feature type="region of interest" description="Disordered" evidence="1">
    <location>
        <begin position="1"/>
        <end position="557"/>
    </location>
</feature>
<protein>
    <recommendedName>
        <fullName evidence="5">Spondin domain-containing protein</fullName>
    </recommendedName>
</protein>
<feature type="compositionally biased region" description="Low complexity" evidence="1">
    <location>
        <begin position="538"/>
        <end position="551"/>
    </location>
</feature>
<feature type="region of interest" description="Disordered" evidence="1">
    <location>
        <begin position="569"/>
        <end position="605"/>
    </location>
</feature>
<dbReference type="AlphaFoldDB" id="A0AAW5JVW0"/>
<evidence type="ECO:0000313" key="4">
    <source>
        <dbReference type="Proteomes" id="UP001206013"/>
    </source>
</evidence>
<proteinExistence type="predicted"/>
<evidence type="ECO:0000313" key="3">
    <source>
        <dbReference type="EMBL" id="MCQ4793625.1"/>
    </source>
</evidence>
<feature type="compositionally biased region" description="Polar residues" evidence="1">
    <location>
        <begin position="569"/>
        <end position="583"/>
    </location>
</feature>